<evidence type="ECO:0000259" key="12">
    <source>
        <dbReference type="PROSITE" id="PS50157"/>
    </source>
</evidence>
<dbReference type="PANTHER" id="PTHR23235:SF151">
    <property type="entry name" value="OOCYTE ZINC FINGER PROTEIN XLCOF7.1"/>
    <property type="match status" value="1"/>
</dbReference>
<dbReference type="GO" id="GO:0042802">
    <property type="term" value="F:identical protein binding"/>
    <property type="evidence" value="ECO:0007669"/>
    <property type="project" value="UniProtKB-ARBA"/>
</dbReference>
<dbReference type="FunFam" id="3.30.160.60:FF:000508">
    <property type="entry name" value="Myeloid zinc finger 1"/>
    <property type="match status" value="1"/>
</dbReference>
<dbReference type="PROSITE" id="PS50157">
    <property type="entry name" value="ZINC_FINGER_C2H2_2"/>
    <property type="match status" value="5"/>
</dbReference>
<evidence type="ECO:0000313" key="14">
    <source>
        <dbReference type="Proteomes" id="UP000007267"/>
    </source>
</evidence>
<dbReference type="Gene3D" id="3.30.160.60">
    <property type="entry name" value="Classic Zinc Finger"/>
    <property type="match status" value="5"/>
</dbReference>
<keyword evidence="10" id="KW-0539">Nucleus</keyword>
<evidence type="ECO:0000256" key="11">
    <source>
        <dbReference type="PROSITE-ProRule" id="PRU00042"/>
    </source>
</evidence>
<dbReference type="FunFam" id="3.30.160.60:FF:002343">
    <property type="entry name" value="Zinc finger protein 33A"/>
    <property type="match status" value="1"/>
</dbReference>
<keyword evidence="14" id="KW-1185">Reference proteome</keyword>
<keyword evidence="4" id="KW-0677">Repeat</keyword>
<dbReference type="EMBL" id="AGCU01001733">
    <property type="status" value="NOT_ANNOTATED_CDS"/>
    <property type="molecule type" value="Genomic_DNA"/>
</dbReference>
<dbReference type="GeneTree" id="ENSGT01150000286944"/>
<accession>K7FHE1</accession>
<evidence type="ECO:0000313" key="13">
    <source>
        <dbReference type="Ensembl" id="ENSPSIP00000007451.1"/>
    </source>
</evidence>
<evidence type="ECO:0000256" key="10">
    <source>
        <dbReference type="ARBA" id="ARBA00023242"/>
    </source>
</evidence>
<reference evidence="14" key="2">
    <citation type="journal article" date="2013" name="Nat. Genet.">
        <title>The draft genomes of soft-shell turtle and green sea turtle yield insights into the development and evolution of the turtle-specific body plan.</title>
        <authorList>
            <person name="Wang Z."/>
            <person name="Pascual-Anaya J."/>
            <person name="Zadissa A."/>
            <person name="Li W."/>
            <person name="Niimura Y."/>
            <person name="Huang Z."/>
            <person name="Li C."/>
            <person name="White S."/>
            <person name="Xiong Z."/>
            <person name="Fang D."/>
            <person name="Wang B."/>
            <person name="Ming Y."/>
            <person name="Chen Y."/>
            <person name="Zheng Y."/>
            <person name="Kuraku S."/>
            <person name="Pignatelli M."/>
            <person name="Herrero J."/>
            <person name="Beal K."/>
            <person name="Nozawa M."/>
            <person name="Li Q."/>
            <person name="Wang J."/>
            <person name="Zhang H."/>
            <person name="Yu L."/>
            <person name="Shigenobu S."/>
            <person name="Wang J."/>
            <person name="Liu J."/>
            <person name="Flicek P."/>
            <person name="Searle S."/>
            <person name="Wang J."/>
            <person name="Kuratani S."/>
            <person name="Yin Y."/>
            <person name="Aken B."/>
            <person name="Zhang G."/>
            <person name="Irie N."/>
        </authorList>
    </citation>
    <scope>NUCLEOTIDE SEQUENCE [LARGE SCALE GENOMIC DNA]</scope>
    <source>
        <strain evidence="14">Daiwa-1</strain>
    </source>
</reference>
<evidence type="ECO:0000256" key="7">
    <source>
        <dbReference type="ARBA" id="ARBA00023015"/>
    </source>
</evidence>
<keyword evidence="8" id="KW-0238">DNA-binding</keyword>
<comment type="similarity">
    <text evidence="2">Belongs to the krueppel C2H2-type zinc-finger protein family.</text>
</comment>
<dbReference type="PANTHER" id="PTHR23235">
    <property type="entry name" value="KRUEPPEL-LIKE TRANSCRIPTION FACTOR"/>
    <property type="match status" value="1"/>
</dbReference>
<evidence type="ECO:0000256" key="2">
    <source>
        <dbReference type="ARBA" id="ARBA00006991"/>
    </source>
</evidence>
<feature type="domain" description="C2H2-type" evidence="12">
    <location>
        <begin position="112"/>
        <end position="134"/>
    </location>
</feature>
<dbReference type="Ensembl" id="ENSPSIT00000007492.1">
    <property type="protein sequence ID" value="ENSPSIP00000007451.1"/>
    <property type="gene ID" value="ENSPSIG00000006860.1"/>
</dbReference>
<dbReference type="InterPro" id="IPR013087">
    <property type="entry name" value="Znf_C2H2_type"/>
</dbReference>
<dbReference type="GO" id="GO:0005634">
    <property type="term" value="C:nucleus"/>
    <property type="evidence" value="ECO:0007669"/>
    <property type="project" value="UniProtKB-SubCell"/>
</dbReference>
<dbReference type="Proteomes" id="UP000007267">
    <property type="component" value="Unassembled WGS sequence"/>
</dbReference>
<evidence type="ECO:0000256" key="5">
    <source>
        <dbReference type="ARBA" id="ARBA00022771"/>
    </source>
</evidence>
<dbReference type="GO" id="GO:0000978">
    <property type="term" value="F:RNA polymerase II cis-regulatory region sequence-specific DNA binding"/>
    <property type="evidence" value="ECO:0007669"/>
    <property type="project" value="TreeGrafter"/>
</dbReference>
<dbReference type="OMA" id="AKGNECA"/>
<dbReference type="eggNOG" id="KOG1721">
    <property type="taxonomic scope" value="Eukaryota"/>
</dbReference>
<reference evidence="13" key="4">
    <citation type="submission" date="2025-09" db="UniProtKB">
        <authorList>
            <consortium name="Ensembl"/>
        </authorList>
    </citation>
    <scope>IDENTIFICATION</scope>
</reference>
<evidence type="ECO:0000256" key="8">
    <source>
        <dbReference type="ARBA" id="ARBA00023125"/>
    </source>
</evidence>
<dbReference type="GO" id="GO:0000981">
    <property type="term" value="F:DNA-binding transcription factor activity, RNA polymerase II-specific"/>
    <property type="evidence" value="ECO:0007669"/>
    <property type="project" value="TreeGrafter"/>
</dbReference>
<protein>
    <recommendedName>
        <fullName evidence="12">C2H2-type domain-containing protein</fullName>
    </recommendedName>
</protein>
<dbReference type="GO" id="GO:0008270">
    <property type="term" value="F:zinc ion binding"/>
    <property type="evidence" value="ECO:0007669"/>
    <property type="project" value="UniProtKB-KW"/>
</dbReference>
<evidence type="ECO:0000256" key="6">
    <source>
        <dbReference type="ARBA" id="ARBA00022833"/>
    </source>
</evidence>
<dbReference type="SUPFAM" id="SSF57667">
    <property type="entry name" value="beta-beta-alpha zinc fingers"/>
    <property type="match status" value="3"/>
</dbReference>
<evidence type="ECO:0000256" key="4">
    <source>
        <dbReference type="ARBA" id="ARBA00022737"/>
    </source>
</evidence>
<name>K7FHE1_PELSI</name>
<evidence type="ECO:0000256" key="9">
    <source>
        <dbReference type="ARBA" id="ARBA00023163"/>
    </source>
</evidence>
<dbReference type="FunFam" id="3.30.160.60:FF:000100">
    <property type="entry name" value="Zinc finger 45-like"/>
    <property type="match status" value="1"/>
</dbReference>
<dbReference type="EMBL" id="AGCU01001734">
    <property type="status" value="NOT_ANNOTATED_CDS"/>
    <property type="molecule type" value="Genomic_DNA"/>
</dbReference>
<feature type="domain" description="C2H2-type" evidence="12">
    <location>
        <begin position="186"/>
        <end position="213"/>
    </location>
</feature>
<organism evidence="13 14">
    <name type="scientific">Pelodiscus sinensis</name>
    <name type="common">Chinese softshell turtle</name>
    <name type="synonym">Trionyx sinensis</name>
    <dbReference type="NCBI Taxonomy" id="13735"/>
    <lineage>
        <taxon>Eukaryota</taxon>
        <taxon>Metazoa</taxon>
        <taxon>Chordata</taxon>
        <taxon>Craniata</taxon>
        <taxon>Vertebrata</taxon>
        <taxon>Euteleostomi</taxon>
        <taxon>Archelosauria</taxon>
        <taxon>Testudinata</taxon>
        <taxon>Testudines</taxon>
        <taxon>Cryptodira</taxon>
        <taxon>Trionychia</taxon>
        <taxon>Trionychidae</taxon>
        <taxon>Pelodiscus</taxon>
    </lineage>
</organism>
<keyword evidence="3" id="KW-0479">Metal-binding</keyword>
<keyword evidence="7" id="KW-0805">Transcription regulation</keyword>
<dbReference type="FunFam" id="3.30.160.60:FF:002716">
    <property type="entry name" value="Zinc finger protein 212"/>
    <property type="match status" value="1"/>
</dbReference>
<proteinExistence type="inferred from homology"/>
<feature type="domain" description="C2H2-type" evidence="12">
    <location>
        <begin position="28"/>
        <end position="55"/>
    </location>
</feature>
<evidence type="ECO:0000256" key="1">
    <source>
        <dbReference type="ARBA" id="ARBA00004123"/>
    </source>
</evidence>
<dbReference type="Pfam" id="PF00096">
    <property type="entry name" value="zf-C2H2"/>
    <property type="match status" value="5"/>
</dbReference>
<dbReference type="HOGENOM" id="CLU_002678_2_1_1"/>
<feature type="domain" description="C2H2-type" evidence="12">
    <location>
        <begin position="56"/>
        <end position="83"/>
    </location>
</feature>
<keyword evidence="5 11" id="KW-0863">Zinc-finger</keyword>
<evidence type="ECO:0000256" key="3">
    <source>
        <dbReference type="ARBA" id="ARBA00022723"/>
    </source>
</evidence>
<reference evidence="13" key="3">
    <citation type="submission" date="2025-08" db="UniProtKB">
        <authorList>
            <consortium name="Ensembl"/>
        </authorList>
    </citation>
    <scope>IDENTIFICATION</scope>
</reference>
<reference evidence="14" key="1">
    <citation type="submission" date="2011-10" db="EMBL/GenBank/DDBJ databases">
        <authorList>
            <consortium name="Soft-shell Turtle Genome Consortium"/>
        </authorList>
    </citation>
    <scope>NUCLEOTIDE SEQUENCE [LARGE SCALE GENOMIC DNA]</scope>
    <source>
        <strain evidence="14">Daiwa-1</strain>
    </source>
</reference>
<dbReference type="SMART" id="SM00355">
    <property type="entry name" value="ZnF_C2H2"/>
    <property type="match status" value="5"/>
</dbReference>
<keyword evidence="6" id="KW-0862">Zinc</keyword>
<dbReference type="InterPro" id="IPR036236">
    <property type="entry name" value="Znf_C2H2_sf"/>
</dbReference>
<dbReference type="PROSITE" id="PS00028">
    <property type="entry name" value="ZINC_FINGER_C2H2_1"/>
    <property type="match status" value="5"/>
</dbReference>
<dbReference type="AlphaFoldDB" id="K7FHE1"/>
<sequence length="221" mass="23976">RARGREHHRAGAGCGELCPRLGAGKRPFVCPECGKSFTQKPNLVKHHRTHTGERPFSCAQCGKSFNQKTNLVTHYRTHTGERPYACPQCGKRFTQKTNLVTHQSTHTDVRPYPCGACHKCFKDKVSLKAHQRTHGLGQARPCGNAEPIPLQGSPTLPPQPAGAEHLEPCLGPGGAAPTAPGAERPFICNQCGSSFGFWPALVAHQSSHAGWQPYPPPERGK</sequence>
<feature type="domain" description="C2H2-type" evidence="12">
    <location>
        <begin position="84"/>
        <end position="111"/>
    </location>
</feature>
<comment type="subcellular location">
    <subcellularLocation>
        <location evidence="1">Nucleus</location>
    </subcellularLocation>
</comment>
<keyword evidence="9" id="KW-0804">Transcription</keyword>